<keyword evidence="3" id="KW-0677">Repeat</keyword>
<dbReference type="PROSITE" id="PS50157">
    <property type="entry name" value="ZINC_FINGER_C2H2_2"/>
    <property type="match status" value="2"/>
</dbReference>
<keyword evidence="10" id="KW-1185">Reference proteome</keyword>
<dbReference type="Pfam" id="PF15998">
    <property type="entry name" value="DUF4773"/>
    <property type="match status" value="1"/>
</dbReference>
<evidence type="ECO:0000256" key="7">
    <source>
        <dbReference type="SAM" id="MobiDB-lite"/>
    </source>
</evidence>
<evidence type="ECO:0000256" key="1">
    <source>
        <dbReference type="ARBA" id="ARBA00004123"/>
    </source>
</evidence>
<feature type="domain" description="C2H2-type" evidence="8">
    <location>
        <begin position="70"/>
        <end position="97"/>
    </location>
</feature>
<dbReference type="PROSITE" id="PS00028">
    <property type="entry name" value="ZINC_FINGER_C2H2_1"/>
    <property type="match status" value="2"/>
</dbReference>
<dbReference type="FunFam" id="3.30.160.60:FF:000303">
    <property type="entry name" value="Zinc finger protein 41"/>
    <property type="match status" value="1"/>
</dbReference>
<keyword evidence="6" id="KW-0539">Nucleus</keyword>
<keyword evidence="2" id="KW-0479">Metal-binding</keyword>
<dbReference type="InterPro" id="IPR013087">
    <property type="entry name" value="Znf_C2H2_type"/>
</dbReference>
<proteinExistence type="predicted"/>
<dbReference type="EMBL" id="AJVK01004634">
    <property type="status" value="NOT_ANNOTATED_CDS"/>
    <property type="molecule type" value="Genomic_DNA"/>
</dbReference>
<reference evidence="9" key="1">
    <citation type="submission" date="2022-08" db="UniProtKB">
        <authorList>
            <consortium name="EnsemblMetazoa"/>
        </authorList>
    </citation>
    <scope>IDENTIFICATION</scope>
    <source>
        <strain evidence="9">Israel</strain>
    </source>
</reference>
<dbReference type="SMART" id="SM00355">
    <property type="entry name" value="ZnF_C2H2"/>
    <property type="match status" value="3"/>
</dbReference>
<dbReference type="EnsemblMetazoa" id="PPAI004964-RA">
    <property type="protein sequence ID" value="PPAI004964-PA"/>
    <property type="gene ID" value="PPAI004964"/>
</dbReference>
<feature type="region of interest" description="Disordered" evidence="7">
    <location>
        <begin position="219"/>
        <end position="266"/>
    </location>
</feature>
<dbReference type="Proteomes" id="UP000092462">
    <property type="component" value="Unassembled WGS sequence"/>
</dbReference>
<protein>
    <recommendedName>
        <fullName evidence="8">C2H2-type domain-containing protein</fullName>
    </recommendedName>
</protein>
<feature type="domain" description="C2H2-type" evidence="8">
    <location>
        <begin position="42"/>
        <end position="69"/>
    </location>
</feature>
<feature type="compositionally biased region" description="Polar residues" evidence="7">
    <location>
        <begin position="233"/>
        <end position="242"/>
    </location>
</feature>
<accession>A0A1B0DB67</accession>
<dbReference type="InterPro" id="IPR031941">
    <property type="entry name" value="DUF4773"/>
</dbReference>
<dbReference type="SUPFAM" id="SSF57667">
    <property type="entry name" value="beta-beta-alpha zinc fingers"/>
    <property type="match status" value="2"/>
</dbReference>
<keyword evidence="5" id="KW-0862">Zinc</keyword>
<name>A0A1B0DB67_PHLPP</name>
<evidence type="ECO:0000256" key="6">
    <source>
        <dbReference type="ARBA" id="ARBA00023242"/>
    </source>
</evidence>
<dbReference type="AlphaFoldDB" id="A0A1B0DB67"/>
<evidence type="ECO:0000256" key="2">
    <source>
        <dbReference type="ARBA" id="ARBA00022723"/>
    </source>
</evidence>
<dbReference type="EMBL" id="AJVK01004635">
    <property type="status" value="NOT_ANNOTATED_CDS"/>
    <property type="molecule type" value="Genomic_DNA"/>
</dbReference>
<dbReference type="Gene3D" id="3.30.160.60">
    <property type="entry name" value="Classic Zinc Finger"/>
    <property type="match status" value="2"/>
</dbReference>
<organism evidence="9 10">
    <name type="scientific">Phlebotomus papatasi</name>
    <name type="common">Sandfly</name>
    <dbReference type="NCBI Taxonomy" id="29031"/>
    <lineage>
        <taxon>Eukaryota</taxon>
        <taxon>Metazoa</taxon>
        <taxon>Ecdysozoa</taxon>
        <taxon>Arthropoda</taxon>
        <taxon>Hexapoda</taxon>
        <taxon>Insecta</taxon>
        <taxon>Pterygota</taxon>
        <taxon>Neoptera</taxon>
        <taxon>Endopterygota</taxon>
        <taxon>Diptera</taxon>
        <taxon>Nematocera</taxon>
        <taxon>Psychodoidea</taxon>
        <taxon>Psychodidae</taxon>
        <taxon>Phlebotomus</taxon>
        <taxon>Phlebotomus</taxon>
    </lineage>
</organism>
<evidence type="ECO:0000259" key="8">
    <source>
        <dbReference type="PROSITE" id="PS50157"/>
    </source>
</evidence>
<dbReference type="VEuPathDB" id="VectorBase:PPAPM1_004307"/>
<dbReference type="PANTHER" id="PTHR24394">
    <property type="entry name" value="ZINC FINGER PROTEIN"/>
    <property type="match status" value="1"/>
</dbReference>
<dbReference type="InterPro" id="IPR036236">
    <property type="entry name" value="Znf_C2H2_sf"/>
</dbReference>
<evidence type="ECO:0000256" key="4">
    <source>
        <dbReference type="ARBA" id="ARBA00022771"/>
    </source>
</evidence>
<dbReference type="GO" id="GO:0008270">
    <property type="term" value="F:zinc ion binding"/>
    <property type="evidence" value="ECO:0007669"/>
    <property type="project" value="UniProtKB-KW"/>
</dbReference>
<keyword evidence="4" id="KW-0863">Zinc-finger</keyword>
<feature type="compositionally biased region" description="Basic and acidic residues" evidence="7">
    <location>
        <begin position="257"/>
        <end position="266"/>
    </location>
</feature>
<dbReference type="GO" id="GO:0005634">
    <property type="term" value="C:nucleus"/>
    <property type="evidence" value="ECO:0007669"/>
    <property type="project" value="UniProtKB-SubCell"/>
</dbReference>
<dbReference type="Pfam" id="PF00096">
    <property type="entry name" value="zf-C2H2"/>
    <property type="match status" value="1"/>
</dbReference>
<sequence>MHEDVTQRELNHYFRCKICNAATEGRNAHYEHLKGHPEMKIFKCRFCRKELNSLEAYAEHENIHFVERPYICEICSKSFKQNTHLTRHMNIHTLAKKYPCNFCVRQSDGSEGGEGANPSPFCLPIPIPFFNIELCVKLFDLSTPGPNLHMCMDWLARIASVPIIVLHFDCMQIGLDGVSFMKPGESIDGPPNVSPIGPTGGIIEPGSPLAPGSPVAPVAPVAPAPVQPPTDTGIITSPSGPNLPQVGGDGSDFDPVDDIKKKPVYF</sequence>
<evidence type="ECO:0000256" key="3">
    <source>
        <dbReference type="ARBA" id="ARBA00022737"/>
    </source>
</evidence>
<dbReference type="GO" id="GO:0000981">
    <property type="term" value="F:DNA-binding transcription factor activity, RNA polymerase II-specific"/>
    <property type="evidence" value="ECO:0007669"/>
    <property type="project" value="TreeGrafter"/>
</dbReference>
<dbReference type="PANTHER" id="PTHR24394:SF29">
    <property type="entry name" value="MYONEURIN"/>
    <property type="match status" value="1"/>
</dbReference>
<comment type="subcellular location">
    <subcellularLocation>
        <location evidence="1">Nucleus</location>
    </subcellularLocation>
</comment>
<evidence type="ECO:0000256" key="5">
    <source>
        <dbReference type="ARBA" id="ARBA00022833"/>
    </source>
</evidence>
<dbReference type="VEuPathDB" id="VectorBase:PPAI004964"/>
<evidence type="ECO:0000313" key="10">
    <source>
        <dbReference type="Proteomes" id="UP000092462"/>
    </source>
</evidence>
<dbReference type="GO" id="GO:1990837">
    <property type="term" value="F:sequence-specific double-stranded DNA binding"/>
    <property type="evidence" value="ECO:0007669"/>
    <property type="project" value="UniProtKB-ARBA"/>
</dbReference>
<evidence type="ECO:0000313" key="9">
    <source>
        <dbReference type="EnsemblMetazoa" id="PPAI004964-PA"/>
    </source>
</evidence>